<dbReference type="InterPro" id="IPR023606">
    <property type="entry name" value="CoA-Trfase_III_dom_1_sf"/>
</dbReference>
<sequence length="348" mass="39562">MLDGIRVLDFTQTIPGPLASRRLVEFGAEVIKVEPLSGDPARISETVFQVLNGSKKSVSLHLKSEQGKELARDLIKGTDIILESFRPGVMRKLGLAYEDIVHMNPSMIYVSITGYGQRTETKQLAGHDLNFMAISGLLSQWKNAQGNPIHPTITIADLIGGTYAFEKILAALYEREKRKRGSYLDISITAALTKMIEVNSRVKDNELSFLHGEAVCYHLYETKDNRYVAFAALEYKFWEKFCHEMNCYSLITQQFDKAMDGHKTYEVVKEVFKSRTWKEWEEQSFILDCCITPVYEPHELCTSPYTKENISITPDSTSAPLLGEHTKDIYRLTEEQIEELMKNKIIGG</sequence>
<reference evidence="1" key="2">
    <citation type="submission" date="2020-09" db="EMBL/GenBank/DDBJ databases">
        <authorList>
            <person name="Sun Q."/>
            <person name="Zhou Y."/>
        </authorList>
    </citation>
    <scope>NUCLEOTIDE SEQUENCE</scope>
    <source>
        <strain evidence="1">CGMCC 1.12698</strain>
    </source>
</reference>
<dbReference type="InterPro" id="IPR003673">
    <property type="entry name" value="CoA-Trfase_fam_III"/>
</dbReference>
<dbReference type="Gene3D" id="3.30.1540.10">
    <property type="entry name" value="formyl-coa transferase, domain 3"/>
    <property type="match status" value="1"/>
</dbReference>
<dbReference type="AlphaFoldDB" id="A0A917AM66"/>
<gene>
    <name evidence="1" type="ORF">GCM10007140_08700</name>
</gene>
<dbReference type="Gene3D" id="3.40.50.10540">
    <property type="entry name" value="Crotonobetainyl-coa:carnitine coa-transferase, domain 1"/>
    <property type="match status" value="1"/>
</dbReference>
<keyword evidence="2" id="KW-1185">Reference proteome</keyword>
<accession>A0A917AM66</accession>
<dbReference type="SUPFAM" id="SSF89796">
    <property type="entry name" value="CoA-transferase family III (CaiB/BaiF)"/>
    <property type="match status" value="1"/>
</dbReference>
<name>A0A917AM66_9BACI</name>
<dbReference type="PANTHER" id="PTHR48228:SF5">
    <property type="entry name" value="ALPHA-METHYLACYL-COA RACEMASE"/>
    <property type="match status" value="1"/>
</dbReference>
<dbReference type="PANTHER" id="PTHR48228">
    <property type="entry name" value="SUCCINYL-COA--D-CITRAMALATE COA-TRANSFERASE"/>
    <property type="match status" value="1"/>
</dbReference>
<proteinExistence type="predicted"/>
<comment type="caution">
    <text evidence="1">The sequence shown here is derived from an EMBL/GenBank/DDBJ whole genome shotgun (WGS) entry which is preliminary data.</text>
</comment>
<keyword evidence="1" id="KW-0808">Transferase</keyword>
<dbReference type="RefSeq" id="WP_188387195.1">
    <property type="nucleotide sequence ID" value="NZ_BMFK01000001.1"/>
</dbReference>
<dbReference type="Proteomes" id="UP000605259">
    <property type="component" value="Unassembled WGS sequence"/>
</dbReference>
<dbReference type="InterPro" id="IPR044855">
    <property type="entry name" value="CoA-Trfase_III_dom3_sf"/>
</dbReference>
<protein>
    <submittedName>
        <fullName evidence="1">CoA transferase</fullName>
    </submittedName>
</protein>
<evidence type="ECO:0000313" key="2">
    <source>
        <dbReference type="Proteomes" id="UP000605259"/>
    </source>
</evidence>
<evidence type="ECO:0000313" key="1">
    <source>
        <dbReference type="EMBL" id="GGE60645.1"/>
    </source>
</evidence>
<dbReference type="InterPro" id="IPR050509">
    <property type="entry name" value="CoA-transferase_III"/>
</dbReference>
<dbReference type="EMBL" id="BMFK01000001">
    <property type="protein sequence ID" value="GGE60645.1"/>
    <property type="molecule type" value="Genomic_DNA"/>
</dbReference>
<dbReference type="GO" id="GO:0016740">
    <property type="term" value="F:transferase activity"/>
    <property type="evidence" value="ECO:0007669"/>
    <property type="project" value="UniProtKB-KW"/>
</dbReference>
<organism evidence="1 2">
    <name type="scientific">Priestia taiwanensis</name>
    <dbReference type="NCBI Taxonomy" id="1347902"/>
    <lineage>
        <taxon>Bacteria</taxon>
        <taxon>Bacillati</taxon>
        <taxon>Bacillota</taxon>
        <taxon>Bacilli</taxon>
        <taxon>Bacillales</taxon>
        <taxon>Bacillaceae</taxon>
        <taxon>Priestia</taxon>
    </lineage>
</organism>
<dbReference type="Pfam" id="PF02515">
    <property type="entry name" value="CoA_transf_3"/>
    <property type="match status" value="1"/>
</dbReference>
<reference evidence="1" key="1">
    <citation type="journal article" date="2014" name="Int. J. Syst. Evol. Microbiol.">
        <title>Complete genome sequence of Corynebacterium casei LMG S-19264T (=DSM 44701T), isolated from a smear-ripened cheese.</title>
        <authorList>
            <consortium name="US DOE Joint Genome Institute (JGI-PGF)"/>
            <person name="Walter F."/>
            <person name="Albersmeier A."/>
            <person name="Kalinowski J."/>
            <person name="Ruckert C."/>
        </authorList>
    </citation>
    <scope>NUCLEOTIDE SEQUENCE</scope>
    <source>
        <strain evidence="1">CGMCC 1.12698</strain>
    </source>
</reference>